<evidence type="ECO:0000313" key="2">
    <source>
        <dbReference type="EMBL" id="ENN78538.1"/>
    </source>
</evidence>
<accession>N6TKS8</accession>
<reference evidence="2" key="1">
    <citation type="journal article" date="2013" name="Genome Biol.">
        <title>Draft genome of the mountain pine beetle, Dendroctonus ponderosae Hopkins, a major forest pest.</title>
        <authorList>
            <person name="Keeling C.I."/>
            <person name="Yuen M.M."/>
            <person name="Liao N.Y."/>
            <person name="Docking T.R."/>
            <person name="Chan S.K."/>
            <person name="Taylor G.A."/>
            <person name="Palmquist D.L."/>
            <person name="Jackman S.D."/>
            <person name="Nguyen A."/>
            <person name="Li M."/>
            <person name="Henderson H."/>
            <person name="Janes J.K."/>
            <person name="Zhao Y."/>
            <person name="Pandoh P."/>
            <person name="Moore R."/>
            <person name="Sperling F.A."/>
            <person name="Huber D.P."/>
            <person name="Birol I."/>
            <person name="Jones S.J."/>
            <person name="Bohlmann J."/>
        </authorList>
    </citation>
    <scope>NUCLEOTIDE SEQUENCE</scope>
</reference>
<name>N6TKS8_DENPD</name>
<feature type="region of interest" description="Disordered" evidence="1">
    <location>
        <begin position="56"/>
        <end position="82"/>
    </location>
</feature>
<dbReference type="OrthoDB" id="6756880at2759"/>
<dbReference type="AlphaFoldDB" id="N6TKS8"/>
<organism evidence="2">
    <name type="scientific">Dendroctonus ponderosae</name>
    <name type="common">Mountain pine beetle</name>
    <dbReference type="NCBI Taxonomy" id="77166"/>
    <lineage>
        <taxon>Eukaryota</taxon>
        <taxon>Metazoa</taxon>
        <taxon>Ecdysozoa</taxon>
        <taxon>Arthropoda</taxon>
        <taxon>Hexapoda</taxon>
        <taxon>Insecta</taxon>
        <taxon>Pterygota</taxon>
        <taxon>Neoptera</taxon>
        <taxon>Endopterygota</taxon>
        <taxon>Coleoptera</taxon>
        <taxon>Polyphaga</taxon>
        <taxon>Cucujiformia</taxon>
        <taxon>Curculionidae</taxon>
        <taxon>Scolytinae</taxon>
        <taxon>Dendroctonus</taxon>
    </lineage>
</organism>
<feature type="non-terminal residue" evidence="2">
    <location>
        <position position="1"/>
    </location>
</feature>
<protein>
    <submittedName>
        <fullName evidence="2">Uncharacterized protein</fullName>
    </submittedName>
</protein>
<evidence type="ECO:0000256" key="1">
    <source>
        <dbReference type="SAM" id="MobiDB-lite"/>
    </source>
</evidence>
<dbReference type="EMBL" id="KB740874">
    <property type="protein sequence ID" value="ENN78538.1"/>
    <property type="molecule type" value="Genomic_DNA"/>
</dbReference>
<sequence>MFSENLIILPRLAEEASNLSEMIDPNIQLAAVDDLYQRIIILKKIGNELKAFNNRAETEPVTPKKKEASKSLESNSKHKENNRIHIKFLQTKSAVKKKKFNNSLQTEPDTAVEKSPEQQVQKMQINADVEAKEVDSMDGMFIPSFDEPPKVEDDEDEDGLDITITFPELQKAFNENESHLSVCFSSISAEALGHLKRCPKEFTLRMDFIQGKMFFQSGKSPANNYAIGPDLKITECPLDGKQSDIISIKSPTECLYASQIIPVEGAIQKESLKILKSTDSELFKVVGLSDVSKRGSSAATKSCITFKNRRRFSSEPSFAGRALCKSMPQIPSLIRILEEPDLESVVSGIRTGNLIICSSCQL</sequence>
<dbReference type="HOGENOM" id="CLU_765635_0_0_1"/>
<gene>
    <name evidence="2" type="ORF">YQE_05003</name>
</gene>
<proteinExistence type="predicted"/>